<evidence type="ECO:0000313" key="7">
    <source>
        <dbReference type="Proteomes" id="UP000470082"/>
    </source>
</evidence>
<dbReference type="SUPFAM" id="SSF53383">
    <property type="entry name" value="PLP-dependent transferases"/>
    <property type="match status" value="1"/>
</dbReference>
<dbReference type="PANTHER" id="PTHR42832:SF3">
    <property type="entry name" value="L-GLUTAMINE--4-(METHYLSULFANYL)-2-OXOBUTANOATE AMINOTRANSFERASE"/>
    <property type="match status" value="1"/>
</dbReference>
<evidence type="ECO:0000256" key="3">
    <source>
        <dbReference type="ARBA" id="ARBA00022679"/>
    </source>
</evidence>
<dbReference type="PANTHER" id="PTHR42832">
    <property type="entry name" value="AMINO ACID AMINOTRANSFERASE"/>
    <property type="match status" value="1"/>
</dbReference>
<proteinExistence type="inferred from homology"/>
<dbReference type="InterPro" id="IPR015424">
    <property type="entry name" value="PyrdxlP-dep_Trfase"/>
</dbReference>
<dbReference type="InterPro" id="IPR050881">
    <property type="entry name" value="LL-DAP_aminotransferase"/>
</dbReference>
<feature type="domain" description="Aminotransferase class I/classII large" evidence="5">
    <location>
        <begin position="32"/>
        <end position="381"/>
    </location>
</feature>
<evidence type="ECO:0000313" key="6">
    <source>
        <dbReference type="EMBL" id="MSS00882.1"/>
    </source>
</evidence>
<comment type="cofactor">
    <cofactor evidence="1 4">
        <name>pyridoxal 5'-phosphate</name>
        <dbReference type="ChEBI" id="CHEBI:597326"/>
    </cofactor>
</comment>
<dbReference type="Pfam" id="PF00155">
    <property type="entry name" value="Aminotran_1_2"/>
    <property type="match status" value="1"/>
</dbReference>
<gene>
    <name evidence="6" type="ORF">FYJ50_01885</name>
</gene>
<dbReference type="PROSITE" id="PS00105">
    <property type="entry name" value="AA_TRANSFER_CLASS_1"/>
    <property type="match status" value="1"/>
</dbReference>
<dbReference type="GO" id="GO:0008483">
    <property type="term" value="F:transaminase activity"/>
    <property type="evidence" value="ECO:0007669"/>
    <property type="project" value="UniProtKB-KW"/>
</dbReference>
<name>A0A7X2N1S9_9FIRM</name>
<reference evidence="6 7" key="1">
    <citation type="submission" date="2019-08" db="EMBL/GenBank/DDBJ databases">
        <title>In-depth cultivation of the pig gut microbiome towards novel bacterial diversity and tailored functional studies.</title>
        <authorList>
            <person name="Wylensek D."/>
            <person name="Hitch T.C.A."/>
            <person name="Clavel T."/>
        </authorList>
    </citation>
    <scope>NUCLEOTIDE SEQUENCE [LARGE SCALE GENOMIC DNA]</scope>
    <source>
        <strain evidence="6 7">LKV-178-WT-2G</strain>
    </source>
</reference>
<evidence type="ECO:0000256" key="2">
    <source>
        <dbReference type="ARBA" id="ARBA00022576"/>
    </source>
</evidence>
<keyword evidence="3 4" id="KW-0808">Transferase</keyword>
<comment type="similarity">
    <text evidence="4">Belongs to the class-I pyridoxal-phosphate-dependent aminotransferase family.</text>
</comment>
<evidence type="ECO:0000256" key="1">
    <source>
        <dbReference type="ARBA" id="ARBA00001933"/>
    </source>
</evidence>
<dbReference type="EMBL" id="VUMM01000002">
    <property type="protein sequence ID" value="MSS00882.1"/>
    <property type="molecule type" value="Genomic_DNA"/>
</dbReference>
<organism evidence="6 7">
    <name type="scientific">Floccifex porci</name>
    <dbReference type="NCBI Taxonomy" id="2606629"/>
    <lineage>
        <taxon>Bacteria</taxon>
        <taxon>Bacillati</taxon>
        <taxon>Bacillota</taxon>
        <taxon>Erysipelotrichia</taxon>
        <taxon>Erysipelotrichales</taxon>
        <taxon>Erysipelotrichaceae</taxon>
        <taxon>Floccifex</taxon>
    </lineage>
</organism>
<sequence>MIQAKRMEAFGTSIFTEIKKMKEEFIQRTGKEVIDFSIGSPNIAPASFIIDTMKEKMNDPENWKYAITDMDEMKEAIQQWYKDRYQVDLSYEEMICVSGSQQALSVLPMAICDPEDIVLVPDPYYPIFSDGPKIAGAKVHYMPLKEENQYLIQFDEIDEEIAKKAKLMVVSYPNNPTCAIAPDSFYEELIAFAHKYNILVLHDNAYSELVFDGKKGKSFLSFPKAKEIGVELNSFSKTFGMAGARLGVCVGNKEMIKAFDTLKSNMDYGIFKPIQYAAIEALKNGKESIQSTCLAYQRRRDAMVKAFKEIGWNIPSTPATMFMWAKIPDSYTDSMAFVEDLLEKAGVVMTPGQAFGQEGKRYVRIALVQDEQEIYKAAQQIKEAKIF</sequence>
<evidence type="ECO:0000259" key="5">
    <source>
        <dbReference type="Pfam" id="PF00155"/>
    </source>
</evidence>
<dbReference type="EC" id="2.6.1.-" evidence="4"/>
<dbReference type="Proteomes" id="UP000470082">
    <property type="component" value="Unassembled WGS sequence"/>
</dbReference>
<protein>
    <recommendedName>
        <fullName evidence="4">Aminotransferase</fullName>
        <ecNumber evidence="4">2.6.1.-</ecNumber>
    </recommendedName>
</protein>
<accession>A0A7X2N1S9</accession>
<dbReference type="InterPro" id="IPR015422">
    <property type="entry name" value="PyrdxlP-dep_Trfase_small"/>
</dbReference>
<dbReference type="CDD" id="cd00609">
    <property type="entry name" value="AAT_like"/>
    <property type="match status" value="1"/>
</dbReference>
<keyword evidence="7" id="KW-1185">Reference proteome</keyword>
<evidence type="ECO:0000256" key="4">
    <source>
        <dbReference type="RuleBase" id="RU000481"/>
    </source>
</evidence>
<dbReference type="InterPro" id="IPR004838">
    <property type="entry name" value="NHTrfase_class1_PyrdxlP-BS"/>
</dbReference>
<dbReference type="InterPro" id="IPR004839">
    <property type="entry name" value="Aminotransferase_I/II_large"/>
</dbReference>
<dbReference type="InterPro" id="IPR015421">
    <property type="entry name" value="PyrdxlP-dep_Trfase_major"/>
</dbReference>
<dbReference type="RefSeq" id="WP_154459352.1">
    <property type="nucleotide sequence ID" value="NZ_JAXEST010000016.1"/>
</dbReference>
<comment type="caution">
    <text evidence="6">The sequence shown here is derived from an EMBL/GenBank/DDBJ whole genome shotgun (WGS) entry which is preliminary data.</text>
</comment>
<dbReference type="Gene3D" id="3.90.1150.10">
    <property type="entry name" value="Aspartate Aminotransferase, domain 1"/>
    <property type="match status" value="1"/>
</dbReference>
<dbReference type="GO" id="GO:0030170">
    <property type="term" value="F:pyridoxal phosphate binding"/>
    <property type="evidence" value="ECO:0007669"/>
    <property type="project" value="InterPro"/>
</dbReference>
<keyword evidence="2 4" id="KW-0032">Aminotransferase</keyword>
<dbReference type="Gene3D" id="3.40.640.10">
    <property type="entry name" value="Type I PLP-dependent aspartate aminotransferase-like (Major domain)"/>
    <property type="match status" value="1"/>
</dbReference>
<dbReference type="AlphaFoldDB" id="A0A7X2N1S9"/>